<keyword evidence="1" id="KW-1133">Transmembrane helix</keyword>
<dbReference type="EMBL" id="JARIHO010000076">
    <property type="protein sequence ID" value="KAJ7310950.1"/>
    <property type="molecule type" value="Genomic_DNA"/>
</dbReference>
<dbReference type="Proteomes" id="UP001218218">
    <property type="component" value="Unassembled WGS sequence"/>
</dbReference>
<proteinExistence type="predicted"/>
<keyword evidence="1" id="KW-0812">Transmembrane</keyword>
<evidence type="ECO:0000256" key="1">
    <source>
        <dbReference type="SAM" id="Phobius"/>
    </source>
</evidence>
<name>A0AAD6Z7H7_9AGAR</name>
<reference evidence="2" key="1">
    <citation type="submission" date="2023-03" db="EMBL/GenBank/DDBJ databases">
        <title>Massive genome expansion in bonnet fungi (Mycena s.s.) driven by repeated elements and novel gene families across ecological guilds.</title>
        <authorList>
            <consortium name="Lawrence Berkeley National Laboratory"/>
            <person name="Harder C.B."/>
            <person name="Miyauchi S."/>
            <person name="Viragh M."/>
            <person name="Kuo A."/>
            <person name="Thoen E."/>
            <person name="Andreopoulos B."/>
            <person name="Lu D."/>
            <person name="Skrede I."/>
            <person name="Drula E."/>
            <person name="Henrissat B."/>
            <person name="Morin E."/>
            <person name="Kohler A."/>
            <person name="Barry K."/>
            <person name="LaButti K."/>
            <person name="Morin E."/>
            <person name="Salamov A."/>
            <person name="Lipzen A."/>
            <person name="Mereny Z."/>
            <person name="Hegedus B."/>
            <person name="Baldrian P."/>
            <person name="Stursova M."/>
            <person name="Weitz H."/>
            <person name="Taylor A."/>
            <person name="Grigoriev I.V."/>
            <person name="Nagy L.G."/>
            <person name="Martin F."/>
            <person name="Kauserud H."/>
        </authorList>
    </citation>
    <scope>NUCLEOTIDE SEQUENCE</scope>
    <source>
        <strain evidence="2">CBHHK002</strain>
    </source>
</reference>
<protein>
    <submittedName>
        <fullName evidence="2">Uncharacterized protein</fullName>
    </submittedName>
</protein>
<dbReference type="AlphaFoldDB" id="A0AAD6Z7H7"/>
<feature type="transmembrane region" description="Helical" evidence="1">
    <location>
        <begin position="148"/>
        <end position="167"/>
    </location>
</feature>
<evidence type="ECO:0000313" key="2">
    <source>
        <dbReference type="EMBL" id="KAJ7310950.1"/>
    </source>
</evidence>
<organism evidence="2 3">
    <name type="scientific">Mycena albidolilacea</name>
    <dbReference type="NCBI Taxonomy" id="1033008"/>
    <lineage>
        <taxon>Eukaryota</taxon>
        <taxon>Fungi</taxon>
        <taxon>Dikarya</taxon>
        <taxon>Basidiomycota</taxon>
        <taxon>Agaricomycotina</taxon>
        <taxon>Agaricomycetes</taxon>
        <taxon>Agaricomycetidae</taxon>
        <taxon>Agaricales</taxon>
        <taxon>Marasmiineae</taxon>
        <taxon>Mycenaceae</taxon>
        <taxon>Mycena</taxon>
    </lineage>
</organism>
<feature type="transmembrane region" description="Helical" evidence="1">
    <location>
        <begin position="246"/>
        <end position="270"/>
    </location>
</feature>
<comment type="caution">
    <text evidence="2">The sequence shown here is derived from an EMBL/GenBank/DDBJ whole genome shotgun (WGS) entry which is preliminary data.</text>
</comment>
<keyword evidence="3" id="KW-1185">Reference proteome</keyword>
<gene>
    <name evidence="2" type="ORF">DFH08DRAFT_455104</name>
</gene>
<accession>A0AAD6Z7H7</accession>
<evidence type="ECO:0000313" key="3">
    <source>
        <dbReference type="Proteomes" id="UP001218218"/>
    </source>
</evidence>
<keyword evidence="1" id="KW-0472">Membrane</keyword>
<sequence length="279" mass="31756">MFLLIVRKRLKHQMTISLAFAVLSVSWNRMEAMAQWQSFLMLLVLKFLDGSSARRSFWNLFHWPQRVPDSGATFKDKVNTIFPPLQKQKQSPHFSVTLSDIFAAGLEIAPTPWIHEHLLLTDNEVKILCPTVGQIRALDKFNTNRGAIALQIGSLGGEIFSSLYVLYGKKGEFDRARSLRLIPKHSSEEYTVLLRAMFELHAVIWKPEPQVLGSRVLALNSLVHHRRSWMASLIRDMKTNKQEQPFLFWGSVVALLFGICTVIQTVTSIWSLQLALAAS</sequence>